<dbReference type="PANTHER" id="PTHR42756:SF1">
    <property type="entry name" value="TRANSCRIPTIONAL REPRESSOR OF EMRAB OPERON"/>
    <property type="match status" value="1"/>
</dbReference>
<dbReference type="SUPFAM" id="SSF46785">
    <property type="entry name" value="Winged helix' DNA-binding domain"/>
    <property type="match status" value="1"/>
</dbReference>
<dbReference type="InterPro" id="IPR000835">
    <property type="entry name" value="HTH_MarR-typ"/>
</dbReference>
<dbReference type="GO" id="GO:0003677">
    <property type="term" value="F:DNA binding"/>
    <property type="evidence" value="ECO:0007669"/>
    <property type="project" value="UniProtKB-KW"/>
</dbReference>
<keyword evidence="1" id="KW-0805">Transcription regulation</keyword>
<organism evidence="5 6">
    <name type="scientific">Clostridium diolis</name>
    <dbReference type="NCBI Taxonomy" id="223919"/>
    <lineage>
        <taxon>Bacteria</taxon>
        <taxon>Bacillati</taxon>
        <taxon>Bacillota</taxon>
        <taxon>Clostridia</taxon>
        <taxon>Eubacteriales</taxon>
        <taxon>Clostridiaceae</taxon>
        <taxon>Clostridium</taxon>
    </lineage>
</organism>
<keyword evidence="2" id="KW-0238">DNA-binding</keyword>
<evidence type="ECO:0000256" key="3">
    <source>
        <dbReference type="ARBA" id="ARBA00023163"/>
    </source>
</evidence>
<dbReference type="Gene3D" id="1.10.10.10">
    <property type="entry name" value="Winged helix-like DNA-binding domain superfamily/Winged helix DNA-binding domain"/>
    <property type="match status" value="1"/>
</dbReference>
<dbReference type="GO" id="GO:0003700">
    <property type="term" value="F:DNA-binding transcription factor activity"/>
    <property type="evidence" value="ECO:0007669"/>
    <property type="project" value="InterPro"/>
</dbReference>
<dbReference type="InterPro" id="IPR036390">
    <property type="entry name" value="WH_DNA-bd_sf"/>
</dbReference>
<dbReference type="AlphaFoldDB" id="A0AAV3W3D7"/>
<evidence type="ECO:0000313" key="6">
    <source>
        <dbReference type="Proteomes" id="UP000325212"/>
    </source>
</evidence>
<dbReference type="Pfam" id="PF12802">
    <property type="entry name" value="MarR_2"/>
    <property type="match status" value="1"/>
</dbReference>
<dbReference type="PROSITE" id="PS50995">
    <property type="entry name" value="HTH_MARR_2"/>
    <property type="match status" value="1"/>
</dbReference>
<gene>
    <name evidence="5" type="ORF">CDIOL_37480</name>
</gene>
<keyword evidence="3" id="KW-0804">Transcription</keyword>
<sequence length="136" mass="16164">MNLYGHKVNQLARNFTKKLNERISPLGLYSSQWAITLYLYEKKQCTQIELCKYLDVEAPTITRTLTRMEEMGLVIRNDGKDKRERVIKLTEKAYEMFPKWREAAQDLEIEAINNIDKDELEIFNSILEKMMKNLEQ</sequence>
<comment type="caution">
    <text evidence="5">The sequence shown here is derived from an EMBL/GenBank/DDBJ whole genome shotgun (WGS) entry which is preliminary data.</text>
</comment>
<evidence type="ECO:0000256" key="2">
    <source>
        <dbReference type="ARBA" id="ARBA00023125"/>
    </source>
</evidence>
<proteinExistence type="predicted"/>
<accession>A0AAV3W3D7</accession>
<dbReference type="PANTHER" id="PTHR42756">
    <property type="entry name" value="TRANSCRIPTIONAL REGULATOR, MARR"/>
    <property type="match status" value="1"/>
</dbReference>
<dbReference type="PRINTS" id="PR00598">
    <property type="entry name" value="HTHMARR"/>
</dbReference>
<evidence type="ECO:0000259" key="4">
    <source>
        <dbReference type="PROSITE" id="PS50995"/>
    </source>
</evidence>
<dbReference type="Proteomes" id="UP000325212">
    <property type="component" value="Unassembled WGS sequence"/>
</dbReference>
<reference evidence="5 6" key="1">
    <citation type="submission" date="2019-06" db="EMBL/GenBank/DDBJ databases">
        <title>Draft genome sequence of Clostridium diolis DSM 15410.</title>
        <authorList>
            <person name="Kobayashi H."/>
            <person name="Tanizawa Y."/>
            <person name="Tohno M."/>
        </authorList>
    </citation>
    <scope>NUCLEOTIDE SEQUENCE [LARGE SCALE GENOMIC DNA]</scope>
    <source>
        <strain evidence="5 6">DSM 15410</strain>
    </source>
</reference>
<dbReference type="RefSeq" id="WP_039773709.1">
    <property type="nucleotide sequence ID" value="NZ_BJLA01000016.1"/>
</dbReference>
<evidence type="ECO:0000313" key="5">
    <source>
        <dbReference type="EMBL" id="GEA32825.1"/>
    </source>
</evidence>
<dbReference type="InterPro" id="IPR036388">
    <property type="entry name" value="WH-like_DNA-bd_sf"/>
</dbReference>
<name>A0AAV3W3D7_9CLOT</name>
<evidence type="ECO:0000256" key="1">
    <source>
        <dbReference type="ARBA" id="ARBA00023015"/>
    </source>
</evidence>
<protein>
    <submittedName>
        <fullName evidence="5">MarR family transcriptional regulator</fullName>
    </submittedName>
</protein>
<keyword evidence="6" id="KW-1185">Reference proteome</keyword>
<feature type="domain" description="HTH marR-type" evidence="4">
    <location>
        <begin position="1"/>
        <end position="132"/>
    </location>
</feature>
<dbReference type="SMART" id="SM00347">
    <property type="entry name" value="HTH_MARR"/>
    <property type="match status" value="1"/>
</dbReference>
<dbReference type="EMBL" id="BJLA01000016">
    <property type="protein sequence ID" value="GEA32825.1"/>
    <property type="molecule type" value="Genomic_DNA"/>
</dbReference>